<dbReference type="InterPro" id="IPR003609">
    <property type="entry name" value="Pan_app"/>
</dbReference>
<accession>A0A067LDW4</accession>
<dbReference type="Proteomes" id="UP000027138">
    <property type="component" value="Unassembled WGS sequence"/>
</dbReference>
<dbReference type="PANTHER" id="PTHR32444">
    <property type="entry name" value="BULB-TYPE LECTIN DOMAIN-CONTAINING PROTEIN"/>
    <property type="match status" value="1"/>
</dbReference>
<dbReference type="AlphaFoldDB" id="A0A067LDW4"/>
<reference evidence="6 7" key="1">
    <citation type="journal article" date="2014" name="PLoS ONE">
        <title>Global Analysis of Gene Expression Profiles in Physic Nut (Jatropha curcas L.) Seedlings Exposed to Salt Stress.</title>
        <authorList>
            <person name="Zhang L."/>
            <person name="Zhang C."/>
            <person name="Wu P."/>
            <person name="Chen Y."/>
            <person name="Li M."/>
            <person name="Jiang H."/>
            <person name="Wu G."/>
        </authorList>
    </citation>
    <scope>NUCLEOTIDE SEQUENCE [LARGE SCALE GENOMIC DNA]</scope>
    <source>
        <strain evidence="7">cv. GZQX0401</strain>
        <tissue evidence="6">Young leaves</tissue>
    </source>
</reference>
<dbReference type="STRING" id="180498.A0A067LDW4"/>
<dbReference type="Gene3D" id="2.90.10.10">
    <property type="entry name" value="Bulb-type lectin domain"/>
    <property type="match status" value="1"/>
</dbReference>
<keyword evidence="7" id="KW-1185">Reference proteome</keyword>
<dbReference type="InterPro" id="IPR001480">
    <property type="entry name" value="Bulb-type_lectin_dom"/>
</dbReference>
<feature type="transmembrane region" description="Helical" evidence="4">
    <location>
        <begin position="430"/>
        <end position="458"/>
    </location>
</feature>
<organism evidence="6 7">
    <name type="scientific">Jatropha curcas</name>
    <name type="common">Barbados nut</name>
    <dbReference type="NCBI Taxonomy" id="180498"/>
    <lineage>
        <taxon>Eukaryota</taxon>
        <taxon>Viridiplantae</taxon>
        <taxon>Streptophyta</taxon>
        <taxon>Embryophyta</taxon>
        <taxon>Tracheophyta</taxon>
        <taxon>Spermatophyta</taxon>
        <taxon>Magnoliopsida</taxon>
        <taxon>eudicotyledons</taxon>
        <taxon>Gunneridae</taxon>
        <taxon>Pentapetalae</taxon>
        <taxon>rosids</taxon>
        <taxon>fabids</taxon>
        <taxon>Malpighiales</taxon>
        <taxon>Euphorbiaceae</taxon>
        <taxon>Crotonoideae</taxon>
        <taxon>Jatropheae</taxon>
        <taxon>Jatropha</taxon>
    </lineage>
</organism>
<dbReference type="PIRSF" id="PIRSF002686">
    <property type="entry name" value="SLG"/>
    <property type="match status" value="1"/>
</dbReference>
<evidence type="ECO:0000256" key="3">
    <source>
        <dbReference type="ARBA" id="ARBA00023180"/>
    </source>
</evidence>
<keyword evidence="1" id="KW-0732">Signal</keyword>
<keyword evidence="4" id="KW-0472">Membrane</keyword>
<protein>
    <recommendedName>
        <fullName evidence="5">Apple domain-containing protein</fullName>
    </recommendedName>
</protein>
<evidence type="ECO:0000256" key="2">
    <source>
        <dbReference type="ARBA" id="ARBA00023157"/>
    </source>
</evidence>
<dbReference type="InterPro" id="IPR035446">
    <property type="entry name" value="SLSG/EP1"/>
</dbReference>
<dbReference type="OrthoDB" id="590879at2759"/>
<evidence type="ECO:0000259" key="5">
    <source>
        <dbReference type="PROSITE" id="PS50948"/>
    </source>
</evidence>
<dbReference type="EMBL" id="KK914288">
    <property type="protein sequence ID" value="KDP42680.1"/>
    <property type="molecule type" value="Genomic_DNA"/>
</dbReference>
<evidence type="ECO:0000256" key="1">
    <source>
        <dbReference type="ARBA" id="ARBA00022729"/>
    </source>
</evidence>
<dbReference type="Pfam" id="PF01453">
    <property type="entry name" value="B_lectin"/>
    <property type="match status" value="1"/>
</dbReference>
<keyword evidence="4" id="KW-1133">Transmembrane helix</keyword>
<proteinExistence type="predicted"/>
<dbReference type="InterPro" id="IPR036426">
    <property type="entry name" value="Bulb-type_lectin_dom_sf"/>
</dbReference>
<name>A0A067LDW4_JATCU</name>
<gene>
    <name evidence="6" type="ORF">JCGZ_23620</name>
</gene>
<keyword evidence="2" id="KW-1015">Disulfide bond</keyword>
<feature type="domain" description="Apple" evidence="5">
    <location>
        <begin position="336"/>
        <end position="422"/>
    </location>
</feature>
<dbReference type="PANTHER" id="PTHR32444:SF108">
    <property type="entry name" value="OS02G0527900 PROTEIN"/>
    <property type="match status" value="1"/>
</dbReference>
<dbReference type="PROSITE" id="PS50948">
    <property type="entry name" value="PAN"/>
    <property type="match status" value="1"/>
</dbReference>
<sequence length="494" mass="54700">MEINPTIINSVTRLRATQLLFMFSVLFTSTWSYAVAVSAQEFLIGFKATPNPSVSSFQSLLNDSTGNFSLGFLRVNRDQLALTVIHLPSLEPLWQANPTSFAQWSDETQLFFNGSLVISDPRSGVFWSTETQGDKVVLLNTSNLQVLKLEASPSVLWQSFDHPKNTLVENQNLTSNMSLVSSNGLYSLRLGDSFMALYAKFKENEDQIYWKHKALEARANIVEGKGPILARVESDGYLGMFQTGDAPVDVQAFNSYQRPVNRFLFVRLETDGNLKGYFWDGSNLVLDYQAIADTCDLPSPCGSYGLCKPGSGCSCLDNRTEYTSGECFSVQSGDLCSDGETKTQNDFSVLRRKGVDLPFKELMSYDTVASLEQCEDLCESNCSCWGAVYSNATGFCYFVDYPIQTLLSVGDESKVGYFKVRDGTGKKKEMIVGIGVGILCGAMVILIGAIGFGSYRIWNKRRGVKRMLEEEDISPGPYKDLGSASFKSIEMGMR</sequence>
<evidence type="ECO:0000313" key="7">
    <source>
        <dbReference type="Proteomes" id="UP000027138"/>
    </source>
</evidence>
<keyword evidence="4" id="KW-0812">Transmembrane</keyword>
<keyword evidence="3" id="KW-0325">Glycoprotein</keyword>
<evidence type="ECO:0000313" key="6">
    <source>
        <dbReference type="EMBL" id="KDP42680.1"/>
    </source>
</evidence>
<evidence type="ECO:0000256" key="4">
    <source>
        <dbReference type="SAM" id="Phobius"/>
    </source>
</evidence>
<dbReference type="Pfam" id="PF00024">
    <property type="entry name" value="PAN_1"/>
    <property type="match status" value="1"/>
</dbReference>
<dbReference type="SUPFAM" id="SSF51110">
    <property type="entry name" value="alpha-D-mannose-specific plant lectins"/>
    <property type="match status" value="1"/>
</dbReference>